<evidence type="ECO:0000256" key="2">
    <source>
        <dbReference type="ARBA" id="ARBA00022801"/>
    </source>
</evidence>
<evidence type="ECO:0000256" key="3">
    <source>
        <dbReference type="PROSITE-ProRule" id="PRU10038"/>
    </source>
</evidence>
<dbReference type="AlphaFoldDB" id="A0A345RLA8"/>
<dbReference type="PANTHER" id="PTHR48081">
    <property type="entry name" value="AB HYDROLASE SUPERFAMILY PROTEIN C4A8.06C"/>
    <property type="match status" value="1"/>
</dbReference>
<reference evidence="5 6" key="1">
    <citation type="submission" date="2018-05" db="EMBL/GenBank/DDBJ databases">
        <title>Complete genome sequence of Pseudomonas kribbensis 46-2(T).</title>
        <authorList>
            <person name="Jeong H."/>
            <person name="Lee S.-G."/>
            <person name="Rha E."/>
            <person name="Kim H."/>
        </authorList>
    </citation>
    <scope>NUCLEOTIDE SEQUENCE [LARGE SCALE GENOMIC DNA]</scope>
    <source>
        <strain evidence="5 6">46-2</strain>
    </source>
</reference>
<feature type="domain" description="Alpha/beta hydrolase fold-3" evidence="4">
    <location>
        <begin position="78"/>
        <end position="281"/>
    </location>
</feature>
<dbReference type="InterPro" id="IPR050300">
    <property type="entry name" value="GDXG_lipolytic_enzyme"/>
</dbReference>
<dbReference type="InterPro" id="IPR033140">
    <property type="entry name" value="Lipase_GDXG_put_SER_AS"/>
</dbReference>
<dbReference type="KEGG" id="pke:DLD99_06195"/>
<dbReference type="Gene3D" id="3.40.50.1820">
    <property type="entry name" value="alpha/beta hydrolase"/>
    <property type="match status" value="1"/>
</dbReference>
<dbReference type="Pfam" id="PF07859">
    <property type="entry name" value="Abhydrolase_3"/>
    <property type="match status" value="1"/>
</dbReference>
<dbReference type="RefSeq" id="WP_114881626.1">
    <property type="nucleotide sequence ID" value="NZ_CP029608.1"/>
</dbReference>
<dbReference type="SUPFAM" id="SSF53474">
    <property type="entry name" value="alpha/beta-Hydrolases"/>
    <property type="match status" value="1"/>
</dbReference>
<protein>
    <submittedName>
        <fullName evidence="5">Esterase</fullName>
    </submittedName>
</protein>
<keyword evidence="2" id="KW-0378">Hydrolase</keyword>
<dbReference type="PANTHER" id="PTHR48081:SF8">
    <property type="entry name" value="ALPHA_BETA HYDROLASE FOLD-3 DOMAIN-CONTAINING PROTEIN-RELATED"/>
    <property type="match status" value="1"/>
</dbReference>
<gene>
    <name evidence="5" type="ORF">DLD99_06195</name>
</gene>
<comment type="similarity">
    <text evidence="1">Belongs to the 'GDXG' lipolytic enzyme family.</text>
</comment>
<dbReference type="PROSITE" id="PS01173">
    <property type="entry name" value="LIPASE_GDXG_HIS"/>
    <property type="match status" value="1"/>
</dbReference>
<dbReference type="Proteomes" id="UP000253720">
    <property type="component" value="Chromosome"/>
</dbReference>
<dbReference type="EMBL" id="CP029608">
    <property type="protein sequence ID" value="AXI60074.1"/>
    <property type="molecule type" value="Genomic_DNA"/>
</dbReference>
<evidence type="ECO:0000313" key="6">
    <source>
        <dbReference type="Proteomes" id="UP000253720"/>
    </source>
</evidence>
<evidence type="ECO:0000256" key="1">
    <source>
        <dbReference type="ARBA" id="ARBA00010515"/>
    </source>
</evidence>
<dbReference type="PROSITE" id="PS01174">
    <property type="entry name" value="LIPASE_GDXG_SER"/>
    <property type="match status" value="1"/>
</dbReference>
<dbReference type="InterPro" id="IPR029058">
    <property type="entry name" value="AB_hydrolase_fold"/>
</dbReference>
<accession>A0A345RLA8</accession>
<organism evidence="5 6">
    <name type="scientific">Pseudomonas kribbensis</name>
    <dbReference type="NCBI Taxonomy" id="1628086"/>
    <lineage>
        <taxon>Bacteria</taxon>
        <taxon>Pseudomonadati</taxon>
        <taxon>Pseudomonadota</taxon>
        <taxon>Gammaproteobacteria</taxon>
        <taxon>Pseudomonadales</taxon>
        <taxon>Pseudomonadaceae</taxon>
        <taxon>Pseudomonas</taxon>
    </lineage>
</organism>
<sequence length="314" mass="34184">MSNYNLDPALAAYVAESAMFACTEQDMSARRHAFAEACAYFTRERPAGLKIEDGEVNGIAIRIYSPARPAPEKGWPTVLYFHGGGWSMGSHTTHDWFAFGICRRVNVAVVALNYRLAPEHPFPAPLEDGLEVWKALRRGDFPQLNRECLAVAGDSAGGSLAAGLCLALRDAQQPQPDRQVLAYPVLSAKTHFASMRLYADAPMLTTAGLLASLEGFLPTESLKNDPRAMPLEADDLSGLAPAFIGVAEYDPLFDHGAMYAQRLKAAGNPVSLYVGEGLVHASLRALGVSQVEGFYNAMSDSLQDMVWRYSQYHP</sequence>
<name>A0A345RLA8_9PSED</name>
<evidence type="ECO:0000259" key="4">
    <source>
        <dbReference type="Pfam" id="PF07859"/>
    </source>
</evidence>
<feature type="active site" evidence="3">
    <location>
        <position position="155"/>
    </location>
</feature>
<evidence type="ECO:0000313" key="5">
    <source>
        <dbReference type="EMBL" id="AXI60074.1"/>
    </source>
</evidence>
<dbReference type="InterPro" id="IPR013094">
    <property type="entry name" value="AB_hydrolase_3"/>
</dbReference>
<dbReference type="InterPro" id="IPR002168">
    <property type="entry name" value="Lipase_GDXG_HIS_AS"/>
</dbReference>
<proteinExistence type="inferred from homology"/>
<keyword evidence="6" id="KW-1185">Reference proteome</keyword>
<dbReference type="GO" id="GO:0016787">
    <property type="term" value="F:hydrolase activity"/>
    <property type="evidence" value="ECO:0007669"/>
    <property type="project" value="UniProtKB-KW"/>
</dbReference>